<dbReference type="InterPro" id="IPR014718">
    <property type="entry name" value="GH-type_carb-bd"/>
</dbReference>
<dbReference type="InterPro" id="IPR008979">
    <property type="entry name" value="Galactose-bd-like_sf"/>
</dbReference>
<dbReference type="GO" id="GO:0030246">
    <property type="term" value="F:carbohydrate binding"/>
    <property type="evidence" value="ECO:0007669"/>
    <property type="project" value="InterPro"/>
</dbReference>
<evidence type="ECO:0000313" key="3">
    <source>
        <dbReference type="Proteomes" id="UP000655830"/>
    </source>
</evidence>
<dbReference type="Proteomes" id="UP000655830">
    <property type="component" value="Unassembled WGS sequence"/>
</dbReference>
<dbReference type="InterPro" id="IPR001202">
    <property type="entry name" value="WW_dom"/>
</dbReference>
<dbReference type="Gene3D" id="3.20.20.80">
    <property type="entry name" value="Glycosidases"/>
    <property type="match status" value="1"/>
</dbReference>
<dbReference type="AlphaFoldDB" id="A0A926EI88"/>
<dbReference type="SUPFAM" id="SSF49785">
    <property type="entry name" value="Galactose-binding domain-like"/>
    <property type="match status" value="1"/>
</dbReference>
<dbReference type="Pfam" id="PF12905">
    <property type="entry name" value="Glyco_hydro_101"/>
    <property type="match status" value="1"/>
</dbReference>
<gene>
    <name evidence="2" type="ORF">H8718_05785</name>
</gene>
<dbReference type="Pfam" id="PF17451">
    <property type="entry name" value="Glyco_hyd_101C"/>
    <property type="match status" value="1"/>
</dbReference>
<dbReference type="InterPro" id="IPR040633">
    <property type="entry name" value="Gal_mutarotas_3"/>
</dbReference>
<name>A0A926EI88_9FIRM</name>
<evidence type="ECO:0000259" key="1">
    <source>
        <dbReference type="PROSITE" id="PS50020"/>
    </source>
</evidence>
<dbReference type="Pfam" id="PF18080">
    <property type="entry name" value="Gal_mutarotas_3"/>
    <property type="match status" value="1"/>
</dbReference>
<dbReference type="Gene3D" id="2.70.98.10">
    <property type="match status" value="1"/>
</dbReference>
<dbReference type="InterPro" id="IPR025706">
    <property type="entry name" value="Endoa_GalNAc"/>
</dbReference>
<dbReference type="GO" id="GO:0033926">
    <property type="term" value="F:endo-alpha-N-acetylgalactosaminidase activity"/>
    <property type="evidence" value="ECO:0007669"/>
    <property type="project" value="InterPro"/>
</dbReference>
<comment type="caution">
    <text evidence="2">The sequence shown here is derived from an EMBL/GenBank/DDBJ whole genome shotgun (WGS) entry which is preliminary data.</text>
</comment>
<reference evidence="2" key="1">
    <citation type="submission" date="2020-08" db="EMBL/GenBank/DDBJ databases">
        <title>Genome public.</title>
        <authorList>
            <person name="Liu C."/>
            <person name="Sun Q."/>
        </authorList>
    </citation>
    <scope>NUCLEOTIDE SEQUENCE</scope>
    <source>
        <strain evidence="2">NSJ-12</strain>
    </source>
</reference>
<dbReference type="RefSeq" id="WP_249332198.1">
    <property type="nucleotide sequence ID" value="NZ_JACRSY010000007.1"/>
</dbReference>
<dbReference type="PROSITE" id="PS01159">
    <property type="entry name" value="WW_DOMAIN_1"/>
    <property type="match status" value="1"/>
</dbReference>
<dbReference type="Pfam" id="PF17974">
    <property type="entry name" value="GalBD_like"/>
    <property type="match status" value="1"/>
</dbReference>
<protein>
    <recommendedName>
        <fullName evidence="1">WW domain-containing protein</fullName>
    </recommendedName>
</protein>
<dbReference type="InterPro" id="IPR013780">
    <property type="entry name" value="Glyco_hydro_b"/>
</dbReference>
<evidence type="ECO:0000313" key="2">
    <source>
        <dbReference type="EMBL" id="MBC8579045.1"/>
    </source>
</evidence>
<organism evidence="2 3">
    <name type="scientific">Zhenhengia yiwuensis</name>
    <dbReference type="NCBI Taxonomy" id="2763666"/>
    <lineage>
        <taxon>Bacteria</taxon>
        <taxon>Bacillati</taxon>
        <taxon>Bacillota</taxon>
        <taxon>Clostridia</taxon>
        <taxon>Lachnospirales</taxon>
        <taxon>Lachnospiraceae</taxon>
        <taxon>Zhenhengia</taxon>
    </lineage>
</organism>
<accession>A0A926EI88</accession>
<dbReference type="InterPro" id="IPR035364">
    <property type="entry name" value="Beta_sandwich_GH101"/>
</dbReference>
<dbReference type="PROSITE" id="PS50020">
    <property type="entry name" value="WW_DOMAIN_2"/>
    <property type="match status" value="1"/>
</dbReference>
<feature type="domain" description="WW" evidence="1">
    <location>
        <begin position="600"/>
        <end position="631"/>
    </location>
</feature>
<proteinExistence type="predicted"/>
<dbReference type="Gene3D" id="2.60.120.260">
    <property type="entry name" value="Galactose-binding domain-like"/>
    <property type="match status" value="2"/>
</dbReference>
<dbReference type="InterPro" id="IPR040502">
    <property type="entry name" value="GH101_dom-6"/>
</dbReference>
<dbReference type="Gene3D" id="2.60.40.1180">
    <property type="entry name" value="Golgi alpha-mannosidase II"/>
    <property type="match status" value="1"/>
</dbReference>
<keyword evidence="3" id="KW-1185">Reference proteome</keyword>
<dbReference type="EMBL" id="JACRSY010000007">
    <property type="protein sequence ID" value="MBC8579045.1"/>
    <property type="molecule type" value="Genomic_DNA"/>
</dbReference>
<sequence>MNLEQITLSLGKAEVVVDKAFPRIILYKLDGEEAFWGKKDFADEVKINQNGYHPVKVDTRVDETGQAIHYTLHLEKENQEGQSLPFVTLGIEIALTTDGHSKEAKYAQNMKPTDRHIVTYRVTDIQEFDANEQVETIAFTNQALITLSGEKAGYGAVKAGSGQKGISDVFKTTAEIVEGEENQYEVTYPLLYNERYAAAISNNVITPIERIVVREDVAKKAFTFANGTFTYRYCVEPFEGHTETEPLPYAQIIIGGDENGDGLVDWQDAAILFREIMPIPRGSENVKDQVVWIAMNFTSSTSNPFLRVLDNSKILSHYYDGFTQMVLNKGYQVEGHDDSHPDYTEVGIRQGGAHDLNLLGEAGAAYHVKTGIHINAIEYMLDAVNTKLENLKGGKLGELEHGWAWLDSAYLVDQMKDLESGELERRLEDLYQVVPTLSFIYVDVYYRSDYHSYKFAQFMNRHWDVATEFSGPFEGNQIFNHWGIDPYYPSSLGAKSTIYRFLYNGFKDSFNPDPLLKGLQMPGVGTWQSQTNLFEGIELFYNQNLPTKYMQASPIMKLTENRIDFENGSYVAREGEKVKLYSKDKQLIAIMSEEAMRCKSTLFIPWSMTEEDKIYYWNNEEGATTWQLPKKWHEQTEVYVYELTAHGRKFIETLPVTHHTVTLDYKAQTPYVIEDHKEDTSGLPQETVWGEGSLVKDPGFDSLNFGEGKGNWMKLSKSGATDHIQMVHVAVEEGYDHKLCITGKEDALVVQEIEGLEAGATYTVSAWVSAERLVELGMVIGEQVQNTFIHGNDIIGTVVDHKYSKTAYQRIRFDITVPEGENSGKLFIHVPQTDQETKACIDDVRIFRQPGKTDRHKGGAIYFEDFENVDEGWGIFEYALNGGESKVHLARKDPQGRQVKSYAFDGEWSLKISDNKTGEVVSTYPSLVKFQPGVDYTVTFDYTLFAETKGATLPADEAYPYTFAAKDKEGNVLAEETLKASTLGTGEYGGNSNHDPSVERVSLTFTAASEEGTYITISTPNGMPNGAGETTSTALNILMVDNVAIYSEGYEEREAVLPDYPVFKA</sequence>